<keyword evidence="8" id="KW-1015">Disulfide bond</keyword>
<feature type="region of interest" description="Disordered" evidence="9">
    <location>
        <begin position="253"/>
        <end position="277"/>
    </location>
</feature>
<keyword evidence="4" id="KW-0732">Signal</keyword>
<sequence>MPLVVRNESAIPKTSRICGTGPPSEHLLNAHSTFHQEGRMAREAPELVARKTNVAQEIIVDTYIHVVTTSDQAWQYNSKKLAGLVANQSDVLNTAYSSFNITFRTQPYTYTIHDSWATDLDDKAMKTALRQGNYSALNIYFQTNLSTPSPAGTMASTLLGYCTLPTNVTYTPASCPPQNRTDSGQCQKIPLATSTYINDGCNVLAATMPNNGLDSYQQGKTAVHEVGHWFGLLHTFMGESCDPSDPGDFVDDTAQESASTDGCPPLEGYTKDSCPDSPGTDPVHNFMDYSNDECYTDFTDDQKLRMVNMWNLYRSGN</sequence>
<dbReference type="PANTHER" id="PTHR47466:SF1">
    <property type="entry name" value="METALLOPROTEASE MEP1 (AFU_ORTHOLOGUE AFUA_1G07730)-RELATED"/>
    <property type="match status" value="1"/>
</dbReference>
<name>A0A8H3FLE6_9LECA</name>
<dbReference type="SUPFAM" id="SSF55486">
    <property type="entry name" value="Metalloproteases ('zincins'), catalytic domain"/>
    <property type="match status" value="1"/>
</dbReference>
<dbReference type="AlphaFoldDB" id="A0A8H3FLE6"/>
<dbReference type="Proteomes" id="UP000664521">
    <property type="component" value="Unassembled WGS sequence"/>
</dbReference>
<evidence type="ECO:0000256" key="3">
    <source>
        <dbReference type="ARBA" id="ARBA00022723"/>
    </source>
</evidence>
<comment type="similarity">
    <text evidence="1">Belongs to the peptidase M43B family.</text>
</comment>
<evidence type="ECO:0000256" key="9">
    <source>
        <dbReference type="SAM" id="MobiDB-lite"/>
    </source>
</evidence>
<keyword evidence="5" id="KW-0378">Hydrolase</keyword>
<dbReference type="OrthoDB" id="536211at2759"/>
<accession>A0A8H3FLE6</accession>
<evidence type="ECO:0000259" key="10">
    <source>
        <dbReference type="Pfam" id="PF05572"/>
    </source>
</evidence>
<gene>
    <name evidence="11" type="ORF">HETSPECPRED_006413</name>
</gene>
<evidence type="ECO:0000256" key="7">
    <source>
        <dbReference type="ARBA" id="ARBA00023049"/>
    </source>
</evidence>
<evidence type="ECO:0000256" key="5">
    <source>
        <dbReference type="ARBA" id="ARBA00022801"/>
    </source>
</evidence>
<evidence type="ECO:0000256" key="4">
    <source>
        <dbReference type="ARBA" id="ARBA00022729"/>
    </source>
</evidence>
<evidence type="ECO:0000313" key="12">
    <source>
        <dbReference type="Proteomes" id="UP000664521"/>
    </source>
</evidence>
<dbReference type="GO" id="GO:0046872">
    <property type="term" value="F:metal ion binding"/>
    <property type="evidence" value="ECO:0007669"/>
    <property type="project" value="UniProtKB-KW"/>
</dbReference>
<organism evidence="11 12">
    <name type="scientific">Heterodermia speciosa</name>
    <dbReference type="NCBI Taxonomy" id="116794"/>
    <lineage>
        <taxon>Eukaryota</taxon>
        <taxon>Fungi</taxon>
        <taxon>Dikarya</taxon>
        <taxon>Ascomycota</taxon>
        <taxon>Pezizomycotina</taxon>
        <taxon>Lecanoromycetes</taxon>
        <taxon>OSLEUM clade</taxon>
        <taxon>Lecanoromycetidae</taxon>
        <taxon>Caliciales</taxon>
        <taxon>Physciaceae</taxon>
        <taxon>Heterodermia</taxon>
    </lineage>
</organism>
<evidence type="ECO:0000256" key="8">
    <source>
        <dbReference type="ARBA" id="ARBA00023157"/>
    </source>
</evidence>
<keyword evidence="6" id="KW-0862">Zinc</keyword>
<dbReference type="Gene3D" id="3.40.390.10">
    <property type="entry name" value="Collagenase (Catalytic Domain)"/>
    <property type="match status" value="1"/>
</dbReference>
<dbReference type="InterPro" id="IPR024079">
    <property type="entry name" value="MetalloPept_cat_dom_sf"/>
</dbReference>
<reference evidence="11" key="1">
    <citation type="submission" date="2021-03" db="EMBL/GenBank/DDBJ databases">
        <authorList>
            <person name="Tagirdzhanova G."/>
        </authorList>
    </citation>
    <scope>NUCLEOTIDE SEQUENCE</scope>
</reference>
<dbReference type="CDD" id="cd04275">
    <property type="entry name" value="ZnMc_pappalysin_like"/>
    <property type="match status" value="1"/>
</dbReference>
<evidence type="ECO:0000256" key="1">
    <source>
        <dbReference type="ARBA" id="ARBA00008721"/>
    </source>
</evidence>
<dbReference type="EMBL" id="CAJPDS010000042">
    <property type="protein sequence ID" value="CAF9926746.1"/>
    <property type="molecule type" value="Genomic_DNA"/>
</dbReference>
<comment type="caution">
    <text evidence="11">The sequence shown here is derived from an EMBL/GenBank/DDBJ whole genome shotgun (WGS) entry which is preliminary data.</text>
</comment>
<dbReference type="InterPro" id="IPR008754">
    <property type="entry name" value="Peptidase_M43"/>
</dbReference>
<dbReference type="GO" id="GO:0006508">
    <property type="term" value="P:proteolysis"/>
    <property type="evidence" value="ECO:0007669"/>
    <property type="project" value="UniProtKB-KW"/>
</dbReference>
<evidence type="ECO:0000313" key="11">
    <source>
        <dbReference type="EMBL" id="CAF9926746.1"/>
    </source>
</evidence>
<evidence type="ECO:0000256" key="2">
    <source>
        <dbReference type="ARBA" id="ARBA00022670"/>
    </source>
</evidence>
<keyword evidence="12" id="KW-1185">Reference proteome</keyword>
<keyword evidence="3" id="KW-0479">Metal-binding</keyword>
<feature type="domain" description="Peptidase M43 pregnancy-associated plasma-A" evidence="10">
    <location>
        <begin position="218"/>
        <end position="309"/>
    </location>
</feature>
<evidence type="ECO:0000256" key="6">
    <source>
        <dbReference type="ARBA" id="ARBA00022833"/>
    </source>
</evidence>
<keyword evidence="7" id="KW-0482">Metalloprotease</keyword>
<protein>
    <recommendedName>
        <fullName evidence="10">Peptidase M43 pregnancy-associated plasma-A domain-containing protein</fullName>
    </recommendedName>
</protein>
<dbReference type="PANTHER" id="PTHR47466">
    <property type="match status" value="1"/>
</dbReference>
<proteinExistence type="inferred from homology"/>
<keyword evidence="2" id="KW-0645">Protease</keyword>
<dbReference type="GO" id="GO:0008237">
    <property type="term" value="F:metallopeptidase activity"/>
    <property type="evidence" value="ECO:0007669"/>
    <property type="project" value="UniProtKB-KW"/>
</dbReference>
<dbReference type="Pfam" id="PF05572">
    <property type="entry name" value="Peptidase_M43"/>
    <property type="match status" value="1"/>
</dbReference>